<dbReference type="GeneID" id="111108644"/>
<protein>
    <submittedName>
        <fullName evidence="3">Proprotein convertase subtilisin/kexin type 5-like isoform X1</fullName>
    </submittedName>
</protein>
<dbReference type="OrthoDB" id="6127810at2759"/>
<dbReference type="Gene3D" id="2.10.220.10">
    <property type="entry name" value="Hormone Receptor, Insulin-like Growth Factor Receptor 1, Chain A, domain 2"/>
    <property type="match status" value="4"/>
</dbReference>
<sequence length="1222" mass="140694">MNRNNDILKIFIFVTITNFRVSDTTRCLFPKGNLDGQCVECPVDTLYEYIRSIQYKKQWYYSRTVTIDNSYHRCVKMCSKINPVIGSQRICTSSCPTNKIQKGDILFCKDDNINDGFCENKQCLSAELRCYFMQCFNECPDFTVSYNNSCVIDCFEDKPFIFLKRCVKNCPANHVLEDGVCRKSCSIGKYLYNKTCVQDCPATQQYVNEQKCVTGCPVQKKKQGQFCVNTCSNKYYQDGNNCVNECPESRRFVDETNCVRRCPVEKLIQEMRCVHNCSDSFFLDGNKCVKKCPKSHQYINERHCVEKCPVQKYIQDLFCVHQCFESYFLDGQLCKKECPANLFVHERQCVKSCPETTLTENHMCVLKCSYQLFQTKHYCLSECPSGYFINGSSNVCVGHCNGVKYLNNSVAFCMQDCPNDTANVNSTCVTSCPKSHPFFFLQRCLIECPTHSKFFSKRIGPDNTVKYVCVDRCSKYVSLLSNMCVDACSFNEVLFRRICQKACPQSDPYRLHLPETSRNKLKIKSSFNIIRPINAFSVCSQKCPSTFVKENMNCFPECPHSERSMVYNSSCFKTCPETDPYILKKGNQNICTYKCPTLRFEKQCVTKCPKSTMSIVNNECINVNCSQINKFEDGKLCVDKCEKVQYKNRCYKTCPKSVQYAYNGTCQKSCPINAPMSYEQYYGRYSLHICSSECPKDTFIFDNHCVSKCPPAKRLPLNGTCTACIDVGKYDDGSNCAEFCPYLQYKSQCLERCPGRLKVFNGTCVSICPFDAPMESYITNDYNSLTDLHCVESCEKGYYQFDNKCVYACDNNYYYFNGSCVEMCPKTAPYMSKVKSIDRDMVQCFHQCKKTQFSMDFTCFDKCPDGYLGYKQLCIRKCPSDSPYIYNNLCVKGCKTLRGGMNCFDKCPKGTLHLDKTCVRTCPSIKPYAFKDKCVRDCQRYVIKKKCYEQCPSGLNGYKNKCLVNCPREARYSYKSECLPRCPNKTFYIYSTCLDKCPKGKFQFERTCLFKCPSRNPYVFNNECVSICNGYLDGNFCRMKCPKRKFSYKRKCITKCPMQNKFMNGQECVELCPFAHDAHFNCLKACPKKSHRYGKTCKTGCPPHVPFVGLFDETCSEKCGFYELATEDYKCIIKSDCSGFIDGIWCRSMCFNNTYILISGRDKLCKSLLPVYIAIPVLSVCVFPSVVFSIRVLCHCCSMPKRKRQNIFELERQDNYEETNLL</sequence>
<dbReference type="AlphaFoldDB" id="A0A8B8BAA5"/>
<dbReference type="InterPro" id="IPR009030">
    <property type="entry name" value="Growth_fac_rcpt_cys_sf"/>
</dbReference>
<keyword evidence="1" id="KW-0812">Transmembrane</keyword>
<feature type="transmembrane region" description="Helical" evidence="1">
    <location>
        <begin position="1171"/>
        <end position="1194"/>
    </location>
</feature>
<dbReference type="RefSeq" id="XP_022300357.1">
    <property type="nucleotide sequence ID" value="XM_022444649.1"/>
</dbReference>
<name>A0A8B8BAA5_CRAVI</name>
<evidence type="ECO:0000313" key="2">
    <source>
        <dbReference type="Proteomes" id="UP000694844"/>
    </source>
</evidence>
<gene>
    <name evidence="3" type="primary">LOC111108644</name>
</gene>
<proteinExistence type="predicted"/>
<dbReference type="KEGG" id="cvn:111108644"/>
<evidence type="ECO:0000256" key="1">
    <source>
        <dbReference type="SAM" id="Phobius"/>
    </source>
</evidence>
<dbReference type="SUPFAM" id="SSF57184">
    <property type="entry name" value="Growth factor receptor domain"/>
    <property type="match status" value="3"/>
</dbReference>
<keyword evidence="2" id="KW-1185">Reference proteome</keyword>
<organism evidence="2 3">
    <name type="scientific">Crassostrea virginica</name>
    <name type="common">Eastern oyster</name>
    <dbReference type="NCBI Taxonomy" id="6565"/>
    <lineage>
        <taxon>Eukaryota</taxon>
        <taxon>Metazoa</taxon>
        <taxon>Spiralia</taxon>
        <taxon>Lophotrochozoa</taxon>
        <taxon>Mollusca</taxon>
        <taxon>Bivalvia</taxon>
        <taxon>Autobranchia</taxon>
        <taxon>Pteriomorphia</taxon>
        <taxon>Ostreida</taxon>
        <taxon>Ostreoidea</taxon>
        <taxon>Ostreidae</taxon>
        <taxon>Crassostrea</taxon>
    </lineage>
</organism>
<dbReference type="Proteomes" id="UP000694844">
    <property type="component" value="Chromosome 8"/>
</dbReference>
<accession>A0A8B8BAA5</accession>
<evidence type="ECO:0000313" key="3">
    <source>
        <dbReference type="RefSeq" id="XP_022300357.1"/>
    </source>
</evidence>
<keyword evidence="1" id="KW-0472">Membrane</keyword>
<reference evidence="3" key="1">
    <citation type="submission" date="2025-08" db="UniProtKB">
        <authorList>
            <consortium name="RefSeq"/>
        </authorList>
    </citation>
    <scope>IDENTIFICATION</scope>
    <source>
        <tissue evidence="3">Whole sample</tissue>
    </source>
</reference>
<keyword evidence="1" id="KW-1133">Transmembrane helix</keyword>